<reference evidence="1 2" key="1">
    <citation type="submission" date="2024-08" db="EMBL/GenBank/DDBJ databases">
        <title>Two novel Cytobacillus novel species.</title>
        <authorList>
            <person name="Liu G."/>
        </authorList>
    </citation>
    <scope>NUCLEOTIDE SEQUENCE [LARGE SCALE GENOMIC DNA]</scope>
    <source>
        <strain evidence="1 2">FJAT-53684</strain>
    </source>
</reference>
<keyword evidence="2" id="KW-1185">Reference proteome</keyword>
<gene>
    <name evidence="1" type="ORF">ACFYKT_06385</name>
</gene>
<organism evidence="1 2">
    <name type="scientific">Cytobacillus mangrovibacter</name>
    <dbReference type="NCBI Taxonomy" id="3299024"/>
    <lineage>
        <taxon>Bacteria</taxon>
        <taxon>Bacillati</taxon>
        <taxon>Bacillota</taxon>
        <taxon>Bacilli</taxon>
        <taxon>Bacillales</taxon>
        <taxon>Bacillaceae</taxon>
        <taxon>Cytobacillus</taxon>
    </lineage>
</organism>
<dbReference type="Proteomes" id="UP001601058">
    <property type="component" value="Unassembled WGS sequence"/>
</dbReference>
<evidence type="ECO:0008006" key="3">
    <source>
        <dbReference type="Google" id="ProtNLM"/>
    </source>
</evidence>
<dbReference type="RefSeq" id="WP_389217104.1">
    <property type="nucleotide sequence ID" value="NZ_JBIACJ010000003.1"/>
</dbReference>
<name>A0ABW6JY37_9BACI</name>
<dbReference type="EMBL" id="JBIACJ010000003">
    <property type="protein sequence ID" value="MFE8695975.1"/>
    <property type="molecule type" value="Genomic_DNA"/>
</dbReference>
<sequence length="75" mass="9211">MTNKKIIKEMHRIFDYLYESKEYAKSLEDGKEVANKVYCIIDETDKDEKELDMQWAWVYKTLKEAEEELREWNEV</sequence>
<proteinExistence type="predicted"/>
<comment type="caution">
    <text evidence="1">The sequence shown here is derived from an EMBL/GenBank/DDBJ whole genome shotgun (WGS) entry which is preliminary data.</text>
</comment>
<protein>
    <recommendedName>
        <fullName evidence="3">Phage protein</fullName>
    </recommendedName>
</protein>
<evidence type="ECO:0000313" key="2">
    <source>
        <dbReference type="Proteomes" id="UP001601058"/>
    </source>
</evidence>
<accession>A0ABW6JY37</accession>
<evidence type="ECO:0000313" key="1">
    <source>
        <dbReference type="EMBL" id="MFE8695975.1"/>
    </source>
</evidence>